<protein>
    <submittedName>
        <fullName evidence="2">Uncharacterized protein</fullName>
    </submittedName>
</protein>
<sequence length="104" mass="11244">TGSQISLNLGVFQDHCKHTYAPLKIHTVSLIYVCRLMVTVVLVSPLSSGLIYPTDFLTSPPGCFEGRPPLPVSSSVTSDNCSEHRPHPRSTAGARVSFSNCRSD</sequence>
<name>A0A2K6B9L8_MACNE</name>
<feature type="region of interest" description="Disordered" evidence="1">
    <location>
        <begin position="68"/>
        <end position="104"/>
    </location>
</feature>
<dbReference type="Proteomes" id="UP000233120">
    <property type="component" value="Unassembled WGS sequence"/>
</dbReference>
<evidence type="ECO:0000313" key="3">
    <source>
        <dbReference type="Proteomes" id="UP000233120"/>
    </source>
</evidence>
<evidence type="ECO:0000256" key="1">
    <source>
        <dbReference type="SAM" id="MobiDB-lite"/>
    </source>
</evidence>
<dbReference type="OMA" id="DHSVDHM"/>
<evidence type="ECO:0000313" key="2">
    <source>
        <dbReference type="Ensembl" id="ENSMNEP00000008107.1"/>
    </source>
</evidence>
<dbReference type="AlphaFoldDB" id="A0A2K6B9L8"/>
<reference evidence="2" key="2">
    <citation type="submission" date="2025-09" db="UniProtKB">
        <authorList>
            <consortium name="Ensembl"/>
        </authorList>
    </citation>
    <scope>IDENTIFICATION</scope>
</reference>
<reference evidence="2" key="1">
    <citation type="submission" date="2025-08" db="UniProtKB">
        <authorList>
            <consortium name="Ensembl"/>
        </authorList>
    </citation>
    <scope>IDENTIFICATION</scope>
</reference>
<proteinExistence type="predicted"/>
<accession>A0A2K6B9L8</accession>
<dbReference type="Ensembl" id="ENSMNET00000032271.1">
    <property type="protein sequence ID" value="ENSMNEP00000008107.1"/>
    <property type="gene ID" value="ENSMNEG00000028585.1"/>
</dbReference>
<dbReference type="GeneTree" id="ENSGT00910000147327"/>
<keyword evidence="3" id="KW-1185">Reference proteome</keyword>
<organism evidence="2 3">
    <name type="scientific">Macaca nemestrina</name>
    <name type="common">Pig-tailed macaque</name>
    <dbReference type="NCBI Taxonomy" id="9545"/>
    <lineage>
        <taxon>Eukaryota</taxon>
        <taxon>Metazoa</taxon>
        <taxon>Chordata</taxon>
        <taxon>Craniata</taxon>
        <taxon>Vertebrata</taxon>
        <taxon>Euteleostomi</taxon>
        <taxon>Mammalia</taxon>
        <taxon>Eutheria</taxon>
        <taxon>Euarchontoglires</taxon>
        <taxon>Primates</taxon>
        <taxon>Haplorrhini</taxon>
        <taxon>Catarrhini</taxon>
        <taxon>Cercopithecidae</taxon>
        <taxon>Cercopithecinae</taxon>
        <taxon>Macaca</taxon>
    </lineage>
</organism>